<keyword evidence="1" id="KW-0175">Coiled coil</keyword>
<feature type="coiled-coil region" evidence="1">
    <location>
        <begin position="69"/>
        <end position="99"/>
    </location>
</feature>
<dbReference type="EMBL" id="CAACYJ010000002">
    <property type="protein sequence ID" value="VFB17937.1"/>
    <property type="molecule type" value="Genomic_DNA"/>
</dbReference>
<evidence type="ECO:0000313" key="2">
    <source>
        <dbReference type="EMBL" id="VFB17937.1"/>
    </source>
</evidence>
<dbReference type="AlphaFoldDB" id="A0A449IEM0"/>
<evidence type="ECO:0000256" key="1">
    <source>
        <dbReference type="SAM" id="Coils"/>
    </source>
</evidence>
<evidence type="ECO:0000313" key="3">
    <source>
        <dbReference type="Proteomes" id="UP000330809"/>
    </source>
</evidence>
<reference evidence="2 3" key="1">
    <citation type="submission" date="2019-02" db="EMBL/GenBank/DDBJ databases">
        <authorList>
            <consortium name="Pathogen Informatics"/>
        </authorList>
    </citation>
    <scope>NUCLEOTIDE SEQUENCE [LARGE SCALE GENOMIC DNA]</scope>
    <source>
        <strain evidence="2 3">3012STDY7103891</strain>
    </source>
</reference>
<dbReference type="GO" id="GO:0003677">
    <property type="term" value="F:DNA binding"/>
    <property type="evidence" value="ECO:0007669"/>
    <property type="project" value="InterPro"/>
</dbReference>
<gene>
    <name evidence="2" type="ORF">NCTC10754_00458</name>
</gene>
<accession>A0A449IEM0</accession>
<name>A0A449IEM0_PSEFR</name>
<dbReference type="InterPro" id="IPR010982">
    <property type="entry name" value="Lambda_DNA-bd_dom_sf"/>
</dbReference>
<protein>
    <submittedName>
        <fullName evidence="2">Uncharacterized protein</fullName>
    </submittedName>
</protein>
<dbReference type="Proteomes" id="UP000330809">
    <property type="component" value="Unassembled WGS sequence"/>
</dbReference>
<dbReference type="Gene3D" id="1.10.260.40">
    <property type="entry name" value="lambda repressor-like DNA-binding domains"/>
    <property type="match status" value="1"/>
</dbReference>
<organism evidence="2 3">
    <name type="scientific">Pseudomonas fragi</name>
    <dbReference type="NCBI Taxonomy" id="296"/>
    <lineage>
        <taxon>Bacteria</taxon>
        <taxon>Pseudomonadati</taxon>
        <taxon>Pseudomonadota</taxon>
        <taxon>Gammaproteobacteria</taxon>
        <taxon>Pseudomonadales</taxon>
        <taxon>Pseudomonadaceae</taxon>
        <taxon>Pseudomonas</taxon>
    </lineage>
</organism>
<proteinExistence type="predicted"/>
<sequence length="287" mass="31640">MNSTNITPEQREKLLSHAKLVDLIDSGGFGKFSTLTTEADRLFETLKRARMHARWLLAIRKHGSPAQAVEAAQRGRDEARRQREQLLDAASEIRQARDALLVSLGGDRLAGLFEQLGNVEAIAAGFNQLNAAKHLGYANSSKLAKIERGLHSSQIPVWMLKRAAGVYGVSVDYLLCTSDRMQGDGMPSAVMEEMIEAMKAEWARMTNRDVIAVQAILGRTALLEGALTDVEMATQEALEALARIEILNPYGWRKLRGGTRLLSAVERAVAAAKHGQRRTKEPRRAFA</sequence>
<dbReference type="RefSeq" id="WP_133143839.1">
    <property type="nucleotide sequence ID" value="NZ_CAACYJ010000002.1"/>
</dbReference>